<dbReference type="GeneID" id="49970253"/>
<name>C0ERA5_NEIFL</name>
<sequence length="134" mass="15579">MTSKWIWLPNIGVNEFFLNKECSKDLLIKYNFNLAYIDKGLANDELDFEYISNEFGISITLTNDLICSGFEIQKNLYLNDISIIGLPINKFINMMKNININDLTLDLKGDFYQSEKLNALFWIEDNIITSVSCW</sequence>
<keyword evidence="2" id="KW-1185">Reference proteome</keyword>
<dbReference type="Proteomes" id="UP000004457">
    <property type="component" value="Unassembled WGS sequence"/>
</dbReference>
<evidence type="ECO:0000313" key="2">
    <source>
        <dbReference type="Proteomes" id="UP000004457"/>
    </source>
</evidence>
<organism evidence="1 2">
    <name type="scientific">Neisseria flavescens NRL30031/H210</name>
    <dbReference type="NCBI Taxonomy" id="546264"/>
    <lineage>
        <taxon>Bacteria</taxon>
        <taxon>Pseudomonadati</taxon>
        <taxon>Pseudomonadota</taxon>
        <taxon>Betaproteobacteria</taxon>
        <taxon>Neisseriales</taxon>
        <taxon>Neisseriaceae</taxon>
        <taxon>Neisseria</taxon>
    </lineage>
</organism>
<accession>C0ERA5</accession>
<comment type="caution">
    <text evidence="1">The sequence shown here is derived from an EMBL/GenBank/DDBJ whole genome shotgun (WGS) entry which is preliminary data.</text>
</comment>
<dbReference type="RefSeq" id="WP_003682599.1">
    <property type="nucleotide sequence ID" value="NZ_ACEN01000109.1"/>
</dbReference>
<protein>
    <submittedName>
        <fullName evidence="1">Uncharacterized protein</fullName>
    </submittedName>
</protein>
<evidence type="ECO:0000313" key="1">
    <source>
        <dbReference type="EMBL" id="EEG32431.1"/>
    </source>
</evidence>
<dbReference type="AlphaFoldDB" id="C0ERA5"/>
<dbReference type="EMBL" id="ACEN01000109">
    <property type="protein sequence ID" value="EEG32431.1"/>
    <property type="molecule type" value="Genomic_DNA"/>
</dbReference>
<proteinExistence type="predicted"/>
<reference evidence="1 2" key="1">
    <citation type="submission" date="2009-01" db="EMBL/GenBank/DDBJ databases">
        <authorList>
            <person name="Fulton L."/>
            <person name="Clifton S."/>
            <person name="Chinwalla A.T."/>
            <person name="Mitreva M."/>
            <person name="Sodergren E."/>
            <person name="Weinstock G."/>
            <person name="Clifton S."/>
            <person name="Dooling D.J."/>
            <person name="Fulton B."/>
            <person name="Minx P."/>
            <person name="Pepin K.H."/>
            <person name="Johnson M."/>
            <person name="Bhonagiri V."/>
            <person name="Nash W.E."/>
            <person name="Mardis E.R."/>
            <person name="Wilson R.K."/>
        </authorList>
    </citation>
    <scope>NUCLEOTIDE SEQUENCE [LARGE SCALE GENOMIC DNA]</scope>
    <source>
        <strain evidence="1 2">NRL30031/H210</strain>
    </source>
</reference>
<gene>
    <name evidence="1" type="ORF">NEIFLAOT_02506</name>
</gene>